<protein>
    <submittedName>
        <fullName evidence="2">Uncharacterized protein</fullName>
    </submittedName>
</protein>
<reference evidence="2" key="1">
    <citation type="submission" date="2023-04" db="EMBL/GenBank/DDBJ databases">
        <authorList>
            <person name="Vijverberg K."/>
            <person name="Xiong W."/>
            <person name="Schranz E."/>
        </authorList>
    </citation>
    <scope>NUCLEOTIDE SEQUENCE</scope>
</reference>
<accession>A0AA35ZW79</accession>
<evidence type="ECO:0000313" key="3">
    <source>
        <dbReference type="Proteomes" id="UP001177003"/>
    </source>
</evidence>
<dbReference type="EMBL" id="OX465084">
    <property type="protein sequence ID" value="CAI9299931.1"/>
    <property type="molecule type" value="Genomic_DNA"/>
</dbReference>
<feature type="compositionally biased region" description="Polar residues" evidence="1">
    <location>
        <begin position="55"/>
        <end position="66"/>
    </location>
</feature>
<evidence type="ECO:0000256" key="1">
    <source>
        <dbReference type="SAM" id="MobiDB-lite"/>
    </source>
</evidence>
<feature type="region of interest" description="Disordered" evidence="1">
    <location>
        <begin position="55"/>
        <end position="75"/>
    </location>
</feature>
<proteinExistence type="predicted"/>
<keyword evidence="3" id="KW-1185">Reference proteome</keyword>
<dbReference type="AlphaFoldDB" id="A0AA35ZW79"/>
<evidence type="ECO:0000313" key="2">
    <source>
        <dbReference type="EMBL" id="CAI9299931.1"/>
    </source>
</evidence>
<dbReference type="Proteomes" id="UP001177003">
    <property type="component" value="Chromosome 8"/>
</dbReference>
<organism evidence="2 3">
    <name type="scientific">Lactuca saligna</name>
    <name type="common">Willowleaf lettuce</name>
    <dbReference type="NCBI Taxonomy" id="75948"/>
    <lineage>
        <taxon>Eukaryota</taxon>
        <taxon>Viridiplantae</taxon>
        <taxon>Streptophyta</taxon>
        <taxon>Embryophyta</taxon>
        <taxon>Tracheophyta</taxon>
        <taxon>Spermatophyta</taxon>
        <taxon>Magnoliopsida</taxon>
        <taxon>eudicotyledons</taxon>
        <taxon>Gunneridae</taxon>
        <taxon>Pentapetalae</taxon>
        <taxon>asterids</taxon>
        <taxon>campanulids</taxon>
        <taxon>Asterales</taxon>
        <taxon>Asteraceae</taxon>
        <taxon>Cichorioideae</taxon>
        <taxon>Cichorieae</taxon>
        <taxon>Lactucinae</taxon>
        <taxon>Lactuca</taxon>
    </lineage>
</organism>
<sequence>MLRLDVKLRKTRPNTFDNSFPSSLSFSSSVHLISIIHLHHPHRPTTINLRFQTEKSTTSDIGSGEQNRLHDSNLGTEGGRCKLGNRCDDEEVDGREIRVICQLRTLVTVCNLECDR</sequence>
<gene>
    <name evidence="2" type="ORF">LSALG_LOCUS38611</name>
</gene>
<name>A0AA35ZW79_LACSI</name>